<protein>
    <recommendedName>
        <fullName evidence="3">Pentatricopeptide repeat-containing protein</fullName>
    </recommendedName>
</protein>
<comment type="caution">
    <text evidence="1">The sequence shown here is derived from an EMBL/GenBank/DDBJ whole genome shotgun (WGS) entry which is preliminary data.</text>
</comment>
<organism evidence="1 2">
    <name type="scientific">Ceratopteris richardii</name>
    <name type="common">Triangle waterfern</name>
    <dbReference type="NCBI Taxonomy" id="49495"/>
    <lineage>
        <taxon>Eukaryota</taxon>
        <taxon>Viridiplantae</taxon>
        <taxon>Streptophyta</taxon>
        <taxon>Embryophyta</taxon>
        <taxon>Tracheophyta</taxon>
        <taxon>Polypodiopsida</taxon>
        <taxon>Polypodiidae</taxon>
        <taxon>Polypodiales</taxon>
        <taxon>Pteridineae</taxon>
        <taxon>Pteridaceae</taxon>
        <taxon>Parkerioideae</taxon>
        <taxon>Ceratopteris</taxon>
    </lineage>
</organism>
<sequence length="106" mass="11622">MLKACEVEGSIKSTQILNVVLMQGLLEKHRDNEGKASLNCAVHEKSERQRLLGCSAVLGTVVLGMYTKCGTLRKACKVLENLLIQDGVAWSASIAWSTYCAMLQKH</sequence>
<keyword evidence="2" id="KW-1185">Reference proteome</keyword>
<dbReference type="Proteomes" id="UP000825935">
    <property type="component" value="Chromosome 37"/>
</dbReference>
<name>A0A8T2Q7J1_CERRI</name>
<evidence type="ECO:0000313" key="2">
    <source>
        <dbReference type="Proteomes" id="UP000825935"/>
    </source>
</evidence>
<dbReference type="EMBL" id="CM035442">
    <property type="protein sequence ID" value="KAH7279952.1"/>
    <property type="molecule type" value="Genomic_DNA"/>
</dbReference>
<gene>
    <name evidence="1" type="ORF">KP509_37G044900</name>
</gene>
<evidence type="ECO:0000313" key="1">
    <source>
        <dbReference type="EMBL" id="KAH7279952.1"/>
    </source>
</evidence>
<evidence type="ECO:0008006" key="3">
    <source>
        <dbReference type="Google" id="ProtNLM"/>
    </source>
</evidence>
<reference evidence="1" key="1">
    <citation type="submission" date="2021-08" db="EMBL/GenBank/DDBJ databases">
        <title>WGS assembly of Ceratopteris richardii.</title>
        <authorList>
            <person name="Marchant D.B."/>
            <person name="Chen G."/>
            <person name="Jenkins J."/>
            <person name="Shu S."/>
            <person name="Leebens-Mack J."/>
            <person name="Grimwood J."/>
            <person name="Schmutz J."/>
            <person name="Soltis P."/>
            <person name="Soltis D."/>
            <person name="Chen Z.-H."/>
        </authorList>
    </citation>
    <scope>NUCLEOTIDE SEQUENCE</scope>
    <source>
        <strain evidence="1">Whitten #5841</strain>
        <tissue evidence="1">Leaf</tissue>
    </source>
</reference>
<dbReference type="AlphaFoldDB" id="A0A8T2Q7J1"/>
<proteinExistence type="predicted"/>
<accession>A0A8T2Q7J1</accession>